<keyword evidence="3" id="KW-1185">Reference proteome</keyword>
<dbReference type="InterPro" id="IPR036426">
    <property type="entry name" value="Bulb-type_lectin_dom_sf"/>
</dbReference>
<dbReference type="EMBL" id="CP031222">
    <property type="protein sequence ID" value="AXI03300.1"/>
    <property type="molecule type" value="Genomic_DNA"/>
</dbReference>
<dbReference type="RefSeq" id="WP_114899409.1">
    <property type="nucleotide sequence ID" value="NZ_CP031222.1"/>
</dbReference>
<dbReference type="Gene3D" id="2.90.10.10">
    <property type="entry name" value="Bulb-type lectin domain"/>
    <property type="match status" value="2"/>
</dbReference>
<dbReference type="Proteomes" id="UP000253940">
    <property type="component" value="Chromosome"/>
</dbReference>
<accession>A0A345P7P1</accession>
<reference evidence="2 3" key="1">
    <citation type="submission" date="2018-07" db="EMBL/GenBank/DDBJ databases">
        <title>Genome sequencing of Moraxellaceae gen. HYN0046.</title>
        <authorList>
            <person name="Kim M."/>
            <person name="Yi H."/>
        </authorList>
    </citation>
    <scope>NUCLEOTIDE SEQUENCE [LARGE SCALE GENOMIC DNA]</scope>
    <source>
        <strain evidence="2 3">HYN0046</strain>
    </source>
</reference>
<sequence length="128" mass="14101">MVAKRSKLDIGQVLYMGDFLTSPQDLYRLIMHPTGNLVIYNQSNGNVKWNSNTSGDRNWAVLQSDGNFVVYNSKGDHALWHSKSGRTNAAPLMQIVLQDDGNLVIYSEDATPVWSSSGGLVRTKKTGA</sequence>
<dbReference type="OrthoDB" id="8443920at2"/>
<proteinExistence type="predicted"/>
<dbReference type="AlphaFoldDB" id="A0A345P7P1"/>
<dbReference type="InterPro" id="IPR001480">
    <property type="entry name" value="Bulb-type_lectin_dom"/>
</dbReference>
<dbReference type="KEGG" id="mbah:HYN46_10880"/>
<name>A0A345P7P1_9GAMM</name>
<evidence type="ECO:0000313" key="3">
    <source>
        <dbReference type="Proteomes" id="UP000253940"/>
    </source>
</evidence>
<evidence type="ECO:0000313" key="2">
    <source>
        <dbReference type="EMBL" id="AXI03300.1"/>
    </source>
</evidence>
<dbReference type="SMART" id="SM00108">
    <property type="entry name" value="B_lectin"/>
    <property type="match status" value="1"/>
</dbReference>
<dbReference type="PROSITE" id="PS50927">
    <property type="entry name" value="BULB_LECTIN"/>
    <property type="match status" value="1"/>
</dbReference>
<protein>
    <submittedName>
        <fullName evidence="2">Lectin</fullName>
    </submittedName>
</protein>
<feature type="domain" description="Bulb-type lectin" evidence="1">
    <location>
        <begin position="5"/>
        <end position="118"/>
    </location>
</feature>
<organism evidence="2 3">
    <name type="scientific">Aquirhabdus parva</name>
    <dbReference type="NCBI Taxonomy" id="2283318"/>
    <lineage>
        <taxon>Bacteria</taxon>
        <taxon>Pseudomonadati</taxon>
        <taxon>Pseudomonadota</taxon>
        <taxon>Gammaproteobacteria</taxon>
        <taxon>Moraxellales</taxon>
        <taxon>Moraxellaceae</taxon>
        <taxon>Aquirhabdus</taxon>
    </lineage>
</organism>
<dbReference type="SUPFAM" id="SSF51110">
    <property type="entry name" value="alpha-D-mannose-specific plant lectins"/>
    <property type="match status" value="1"/>
</dbReference>
<gene>
    <name evidence="2" type="ORF">HYN46_10880</name>
</gene>
<evidence type="ECO:0000259" key="1">
    <source>
        <dbReference type="PROSITE" id="PS50927"/>
    </source>
</evidence>